<evidence type="ECO:0000313" key="2">
    <source>
        <dbReference type="WBParaSite" id="ALUE_0001421401-mRNA-1"/>
    </source>
</evidence>
<accession>A0A0M3I9Q3</accession>
<organism evidence="1 2">
    <name type="scientific">Ascaris lumbricoides</name>
    <name type="common">Giant roundworm</name>
    <dbReference type="NCBI Taxonomy" id="6252"/>
    <lineage>
        <taxon>Eukaryota</taxon>
        <taxon>Metazoa</taxon>
        <taxon>Ecdysozoa</taxon>
        <taxon>Nematoda</taxon>
        <taxon>Chromadorea</taxon>
        <taxon>Rhabditida</taxon>
        <taxon>Spirurina</taxon>
        <taxon>Ascaridomorpha</taxon>
        <taxon>Ascaridoidea</taxon>
        <taxon>Ascarididae</taxon>
        <taxon>Ascaris</taxon>
    </lineage>
</organism>
<evidence type="ECO:0000313" key="1">
    <source>
        <dbReference type="Proteomes" id="UP000036681"/>
    </source>
</evidence>
<dbReference type="WBParaSite" id="ALUE_0001421401-mRNA-1">
    <property type="protein sequence ID" value="ALUE_0001421401-mRNA-1"/>
    <property type="gene ID" value="ALUE_0001421401"/>
</dbReference>
<reference evidence="2" key="1">
    <citation type="submission" date="2017-02" db="UniProtKB">
        <authorList>
            <consortium name="WormBaseParasite"/>
        </authorList>
    </citation>
    <scope>IDENTIFICATION</scope>
</reference>
<proteinExistence type="predicted"/>
<keyword evidence="1" id="KW-1185">Reference proteome</keyword>
<protein>
    <submittedName>
        <fullName evidence="2">GDNF domain-containing protein</fullName>
    </submittedName>
</protein>
<sequence>MCVALAMREYRACGSPGDRCAQLRGKQFRCEVELEVALAMREYRACGSPGDRCAQLRGKQFRCEVELEVGSTELRDGLNEMR</sequence>
<name>A0A0M3I9Q3_ASCLU</name>
<dbReference type="Proteomes" id="UP000036681">
    <property type="component" value="Unplaced"/>
</dbReference>
<dbReference type="AlphaFoldDB" id="A0A0M3I9Q3"/>